<keyword evidence="12 14" id="KW-0378">Hydrolase</keyword>
<evidence type="ECO:0000313" key="20">
    <source>
        <dbReference type="Proteomes" id="UP000460272"/>
    </source>
</evidence>
<evidence type="ECO:0000256" key="1">
    <source>
        <dbReference type="ARBA" id="ARBA00000077"/>
    </source>
</evidence>
<dbReference type="GO" id="GO:0030145">
    <property type="term" value="F:manganese ion binding"/>
    <property type="evidence" value="ECO:0007669"/>
    <property type="project" value="UniProtKB-UniRule"/>
</dbReference>
<protein>
    <recommendedName>
        <fullName evidence="7 14">Ribonuclease HII</fullName>
        <shortName evidence="14">RNase HII</shortName>
        <ecNumber evidence="6 14">3.1.26.4</ecNumber>
    </recommendedName>
</protein>
<dbReference type="NCBIfam" id="NF000598">
    <property type="entry name" value="PRK00015.2-2"/>
    <property type="match status" value="1"/>
</dbReference>
<keyword evidence="10 14" id="KW-0479">Metal-binding</keyword>
<evidence type="ECO:0000256" key="2">
    <source>
        <dbReference type="ARBA" id="ARBA00001946"/>
    </source>
</evidence>
<keyword evidence="13 14" id="KW-0464">Manganese</keyword>
<dbReference type="InterPro" id="IPR036397">
    <property type="entry name" value="RNaseH_sf"/>
</dbReference>
<keyword evidence="20" id="KW-1185">Reference proteome</keyword>
<gene>
    <name evidence="14" type="primary">rnhB</name>
    <name evidence="19" type="ORF">EAS64_03155</name>
</gene>
<evidence type="ECO:0000259" key="18">
    <source>
        <dbReference type="PROSITE" id="PS51975"/>
    </source>
</evidence>
<proteinExistence type="inferred from homology"/>
<evidence type="ECO:0000313" key="19">
    <source>
        <dbReference type="EMBL" id="TVZ06434.1"/>
    </source>
</evidence>
<dbReference type="PANTHER" id="PTHR10954">
    <property type="entry name" value="RIBONUCLEASE H2 SUBUNIT A"/>
    <property type="match status" value="1"/>
</dbReference>
<dbReference type="CDD" id="cd07182">
    <property type="entry name" value="RNase_HII_bacteria_HII_like"/>
    <property type="match status" value="1"/>
</dbReference>
<keyword evidence="8 14" id="KW-0963">Cytoplasm</keyword>
<evidence type="ECO:0000256" key="7">
    <source>
        <dbReference type="ARBA" id="ARBA00019179"/>
    </source>
</evidence>
<evidence type="ECO:0000256" key="13">
    <source>
        <dbReference type="ARBA" id="ARBA00023211"/>
    </source>
</evidence>
<dbReference type="NCBIfam" id="NF000595">
    <property type="entry name" value="PRK00015.1-3"/>
    <property type="match status" value="1"/>
</dbReference>
<feature type="binding site" evidence="14 15">
    <location>
        <position position="34"/>
    </location>
    <ligand>
        <name>a divalent metal cation</name>
        <dbReference type="ChEBI" id="CHEBI:60240"/>
    </ligand>
</feature>
<evidence type="ECO:0000256" key="11">
    <source>
        <dbReference type="ARBA" id="ARBA00022759"/>
    </source>
</evidence>
<name>A0A6P2C4X8_9ACTN</name>
<dbReference type="InterPro" id="IPR024567">
    <property type="entry name" value="RNase_HII/HIII_dom"/>
</dbReference>
<comment type="function">
    <text evidence="3 14 16">Endonuclease that specifically degrades the RNA of RNA-DNA hybrids.</text>
</comment>
<feature type="binding site" evidence="14 15">
    <location>
        <position position="127"/>
    </location>
    <ligand>
        <name>a divalent metal cation</name>
        <dbReference type="ChEBI" id="CHEBI:60240"/>
    </ligand>
</feature>
<dbReference type="PANTHER" id="PTHR10954:SF18">
    <property type="entry name" value="RIBONUCLEASE HII"/>
    <property type="match status" value="1"/>
</dbReference>
<keyword evidence="11 14" id="KW-0255">Endonuclease</keyword>
<dbReference type="Gene3D" id="3.30.420.10">
    <property type="entry name" value="Ribonuclease H-like superfamily/Ribonuclease H"/>
    <property type="match status" value="1"/>
</dbReference>
<comment type="subcellular location">
    <subcellularLocation>
        <location evidence="4 14">Cytoplasm</location>
    </subcellularLocation>
</comment>
<dbReference type="InterPro" id="IPR012337">
    <property type="entry name" value="RNaseH-like_sf"/>
</dbReference>
<dbReference type="SUPFAM" id="SSF53098">
    <property type="entry name" value="Ribonuclease H-like"/>
    <property type="match status" value="1"/>
</dbReference>
<dbReference type="GO" id="GO:0004523">
    <property type="term" value="F:RNA-DNA hybrid ribonuclease activity"/>
    <property type="evidence" value="ECO:0007669"/>
    <property type="project" value="UniProtKB-UniRule"/>
</dbReference>
<dbReference type="HAMAP" id="MF_00052_B">
    <property type="entry name" value="RNase_HII_B"/>
    <property type="match status" value="1"/>
</dbReference>
<evidence type="ECO:0000256" key="8">
    <source>
        <dbReference type="ARBA" id="ARBA00022490"/>
    </source>
</evidence>
<evidence type="ECO:0000256" key="5">
    <source>
        <dbReference type="ARBA" id="ARBA00007383"/>
    </source>
</evidence>
<dbReference type="InterPro" id="IPR022898">
    <property type="entry name" value="RNase_HII"/>
</dbReference>
<comment type="cofactor">
    <cofactor evidence="2">
        <name>Mg(2+)</name>
        <dbReference type="ChEBI" id="CHEBI:18420"/>
    </cofactor>
</comment>
<evidence type="ECO:0000256" key="15">
    <source>
        <dbReference type="PROSITE-ProRule" id="PRU01319"/>
    </source>
</evidence>
<feature type="region of interest" description="Disordered" evidence="17">
    <location>
        <begin position="217"/>
        <end position="238"/>
    </location>
</feature>
<accession>A0A6P2C4X8</accession>
<dbReference type="EMBL" id="RPFW01000001">
    <property type="protein sequence ID" value="TVZ06434.1"/>
    <property type="molecule type" value="Genomic_DNA"/>
</dbReference>
<dbReference type="OrthoDB" id="9803420at2"/>
<comment type="caution">
    <text evidence="19">The sequence shown here is derived from an EMBL/GenBank/DDBJ whole genome shotgun (WGS) entry which is preliminary data.</text>
</comment>
<dbReference type="GO" id="GO:0032299">
    <property type="term" value="C:ribonuclease H2 complex"/>
    <property type="evidence" value="ECO:0007669"/>
    <property type="project" value="TreeGrafter"/>
</dbReference>
<organism evidence="19 20">
    <name type="scientific">Trebonia kvetii</name>
    <dbReference type="NCBI Taxonomy" id="2480626"/>
    <lineage>
        <taxon>Bacteria</taxon>
        <taxon>Bacillati</taxon>
        <taxon>Actinomycetota</taxon>
        <taxon>Actinomycetes</taxon>
        <taxon>Streptosporangiales</taxon>
        <taxon>Treboniaceae</taxon>
        <taxon>Trebonia</taxon>
    </lineage>
</organism>
<dbReference type="Pfam" id="PF01351">
    <property type="entry name" value="RNase_HII"/>
    <property type="match status" value="1"/>
</dbReference>
<dbReference type="EC" id="3.1.26.4" evidence="6 14"/>
<reference evidence="19 20" key="1">
    <citation type="submission" date="2018-11" db="EMBL/GenBank/DDBJ databases">
        <title>Trebonia kvetii gen.nov., sp.nov., a novel acidophilic actinobacterium, and proposal of the new actinobacterial family Treboniaceae fam. nov.</title>
        <authorList>
            <person name="Rapoport D."/>
            <person name="Sagova-Mareckova M."/>
            <person name="Sedlacek I."/>
            <person name="Provaznik J."/>
            <person name="Kralova S."/>
            <person name="Pavlinic D."/>
            <person name="Benes V."/>
            <person name="Kopecky J."/>
        </authorList>
    </citation>
    <scope>NUCLEOTIDE SEQUENCE [LARGE SCALE GENOMIC DNA]</scope>
    <source>
        <strain evidence="19 20">15Tr583</strain>
    </source>
</reference>
<evidence type="ECO:0000256" key="6">
    <source>
        <dbReference type="ARBA" id="ARBA00012180"/>
    </source>
</evidence>
<evidence type="ECO:0000256" key="10">
    <source>
        <dbReference type="ARBA" id="ARBA00022723"/>
    </source>
</evidence>
<evidence type="ECO:0000256" key="14">
    <source>
        <dbReference type="HAMAP-Rule" id="MF_00052"/>
    </source>
</evidence>
<feature type="domain" description="RNase H type-2" evidence="18">
    <location>
        <begin position="27"/>
        <end position="218"/>
    </location>
</feature>
<sequence>MVASPYAPRRSAGLAAYENALARAGLAPVAGIDEAGRGACAGPLVVAAVVLGSAATRRIDGLADSKLLTPAAREAAYGLIVRHALEWHVVTIPHTDIDRLGLHVCNVQGMRRAYAALRDKPAYVLTDGFPVPGLGAPNLAMWKGDQVAASVAAASIVAKVTRDRMMCELDERYPEYGFCRHKGYVTGEHLRTLAEHGPSPVHRRSFRCVPGADVPGADVPEADVPGADVPNEGLAEGE</sequence>
<dbReference type="PROSITE" id="PS51975">
    <property type="entry name" value="RNASE_H_2"/>
    <property type="match status" value="1"/>
</dbReference>
<dbReference type="RefSeq" id="WP_145851189.1">
    <property type="nucleotide sequence ID" value="NZ_RPFW01000001.1"/>
</dbReference>
<keyword evidence="9 14" id="KW-0540">Nuclease</keyword>
<dbReference type="Proteomes" id="UP000460272">
    <property type="component" value="Unassembled WGS sequence"/>
</dbReference>
<comment type="similarity">
    <text evidence="5 14 16">Belongs to the RNase HII family.</text>
</comment>
<evidence type="ECO:0000256" key="12">
    <source>
        <dbReference type="ARBA" id="ARBA00022801"/>
    </source>
</evidence>
<dbReference type="InterPro" id="IPR001352">
    <property type="entry name" value="RNase_HII/HIII"/>
</dbReference>
<dbReference type="GO" id="GO:0006298">
    <property type="term" value="P:mismatch repair"/>
    <property type="evidence" value="ECO:0007669"/>
    <property type="project" value="TreeGrafter"/>
</dbReference>
<feature type="binding site" evidence="14 15">
    <location>
        <position position="33"/>
    </location>
    <ligand>
        <name>a divalent metal cation</name>
        <dbReference type="ChEBI" id="CHEBI:60240"/>
    </ligand>
</feature>
<evidence type="ECO:0000256" key="17">
    <source>
        <dbReference type="SAM" id="MobiDB-lite"/>
    </source>
</evidence>
<comment type="cofactor">
    <cofactor evidence="14 15">
        <name>Mn(2+)</name>
        <dbReference type="ChEBI" id="CHEBI:29035"/>
    </cofactor>
    <cofactor evidence="14 15">
        <name>Mg(2+)</name>
        <dbReference type="ChEBI" id="CHEBI:18420"/>
    </cofactor>
    <text evidence="14 15">Manganese or magnesium. Binds 1 divalent metal ion per monomer in the absence of substrate. May bind a second metal ion after substrate binding.</text>
</comment>
<comment type="catalytic activity">
    <reaction evidence="1 14 15 16">
        <text>Endonucleolytic cleavage to 5'-phosphomonoester.</text>
        <dbReference type="EC" id="3.1.26.4"/>
    </reaction>
</comment>
<dbReference type="AlphaFoldDB" id="A0A6P2C4X8"/>
<evidence type="ECO:0000256" key="4">
    <source>
        <dbReference type="ARBA" id="ARBA00004496"/>
    </source>
</evidence>
<evidence type="ECO:0000256" key="3">
    <source>
        <dbReference type="ARBA" id="ARBA00004065"/>
    </source>
</evidence>
<evidence type="ECO:0000256" key="16">
    <source>
        <dbReference type="RuleBase" id="RU003515"/>
    </source>
</evidence>
<dbReference type="GO" id="GO:0003723">
    <property type="term" value="F:RNA binding"/>
    <property type="evidence" value="ECO:0007669"/>
    <property type="project" value="UniProtKB-UniRule"/>
</dbReference>
<dbReference type="GO" id="GO:0043137">
    <property type="term" value="P:DNA replication, removal of RNA primer"/>
    <property type="evidence" value="ECO:0007669"/>
    <property type="project" value="TreeGrafter"/>
</dbReference>
<evidence type="ECO:0000256" key="9">
    <source>
        <dbReference type="ARBA" id="ARBA00022722"/>
    </source>
</evidence>
<dbReference type="GO" id="GO:0005737">
    <property type="term" value="C:cytoplasm"/>
    <property type="evidence" value="ECO:0007669"/>
    <property type="project" value="UniProtKB-SubCell"/>
</dbReference>